<dbReference type="InterPro" id="IPR027589">
    <property type="entry name" value="Choice_anch_B"/>
</dbReference>
<evidence type="ECO:0000313" key="2">
    <source>
        <dbReference type="EMBL" id="TYQ00016.1"/>
    </source>
</evidence>
<evidence type="ECO:0000313" key="3">
    <source>
        <dbReference type="Proteomes" id="UP000323136"/>
    </source>
</evidence>
<proteinExistence type="predicted"/>
<feature type="chain" id="PRO_5024406986" evidence="1">
    <location>
        <begin position="25"/>
        <end position="413"/>
    </location>
</feature>
<dbReference type="Proteomes" id="UP000323136">
    <property type="component" value="Unassembled WGS sequence"/>
</dbReference>
<sequence>MKIKFVFVITFLFCLFSCSSTDTAPQNTDTDNNTERTPCINGFAGDYPCNDYDLMSNIPVSILASSTGTPEGSDVWGWTDSTTNKEYALVGTTNSTAFVDVSDPLNPIFLGRLNTNAGTNYWRDIKVFNNHAFIVADGVGAHGMQVFDLTKLRNVTNPPINFTADAIYTGVESCHNIVINEDKGIAYLVGCRSTNGGGPIFIDITNPTNPTYLGDHTADGYSHDAQVITYNGPDIEYNGKEIYVGSNENEVVVLDVTDKTNIVKLSSISYSQIGYTHQGWFTDDHKYFILGDETDEQNFGMNTRTLVFDLQDLNNPILSSTYSGSSKAIDHNGYVLDNNFYVANYRAGMRVLDISNISASTNSMTEIGYFDTYPADDATAFNGAWSVYPYFSSGNIIINDIERGLFVIRKSGS</sequence>
<dbReference type="AlphaFoldDB" id="A0A5S5DW18"/>
<comment type="caution">
    <text evidence="2">The sequence shown here is derived from an EMBL/GenBank/DDBJ whole genome shotgun (WGS) entry which is preliminary data.</text>
</comment>
<dbReference type="RefSeq" id="WP_148868704.1">
    <property type="nucleotide sequence ID" value="NZ_VNIA01000001.1"/>
</dbReference>
<protein>
    <submittedName>
        <fullName evidence="2">Choice-of-anchor B domain-containing protein</fullName>
    </submittedName>
</protein>
<dbReference type="InterPro" id="IPR013211">
    <property type="entry name" value="LVIVD"/>
</dbReference>
<dbReference type="PANTHER" id="PTHR38787:SF3">
    <property type="entry name" value="REGULATORY P DOMAIN-CONTAINING PROTEIN"/>
    <property type="match status" value="1"/>
</dbReference>
<gene>
    <name evidence="2" type="ORF">C7447_101624</name>
</gene>
<dbReference type="Pfam" id="PF08309">
    <property type="entry name" value="LVIVD"/>
    <property type="match status" value="3"/>
</dbReference>
<evidence type="ECO:0000256" key="1">
    <source>
        <dbReference type="SAM" id="SignalP"/>
    </source>
</evidence>
<keyword evidence="1" id="KW-0732">Signal</keyword>
<feature type="signal peptide" evidence="1">
    <location>
        <begin position="1"/>
        <end position="24"/>
    </location>
</feature>
<accession>A0A5S5DW18</accession>
<dbReference type="OrthoDB" id="9815940at2"/>
<dbReference type="SUPFAM" id="SSF75011">
    <property type="entry name" value="3-carboxy-cis,cis-mucoante lactonizing enzyme"/>
    <property type="match status" value="1"/>
</dbReference>
<name>A0A5S5DW18_9FLAO</name>
<dbReference type="GO" id="GO:0005576">
    <property type="term" value="C:extracellular region"/>
    <property type="evidence" value="ECO:0007669"/>
    <property type="project" value="TreeGrafter"/>
</dbReference>
<reference evidence="2 3" key="1">
    <citation type="submission" date="2019-07" db="EMBL/GenBank/DDBJ databases">
        <title>Genomic Encyclopedia of Type Strains, Phase IV (KMG-IV): sequencing the most valuable type-strain genomes for metagenomic binning, comparative biology and taxonomic classification.</title>
        <authorList>
            <person name="Goeker M."/>
        </authorList>
    </citation>
    <scope>NUCLEOTIDE SEQUENCE [LARGE SCALE GENOMIC DNA]</scope>
    <source>
        <strain evidence="2 3">DSM 18961</strain>
    </source>
</reference>
<dbReference type="PANTHER" id="PTHR38787">
    <property type="entry name" value="REGULATORY P DOMAIN-CONTAINING PROTEIN"/>
    <property type="match status" value="1"/>
</dbReference>
<dbReference type="NCBIfam" id="TIGR04312">
    <property type="entry name" value="choice_anch_B"/>
    <property type="match status" value="1"/>
</dbReference>
<keyword evidence="3" id="KW-1185">Reference proteome</keyword>
<organism evidence="2 3">
    <name type="scientific">Tenacibaculum adriaticum</name>
    <dbReference type="NCBI Taxonomy" id="413713"/>
    <lineage>
        <taxon>Bacteria</taxon>
        <taxon>Pseudomonadati</taxon>
        <taxon>Bacteroidota</taxon>
        <taxon>Flavobacteriia</taxon>
        <taxon>Flavobacteriales</taxon>
        <taxon>Flavobacteriaceae</taxon>
        <taxon>Tenacibaculum</taxon>
    </lineage>
</organism>
<dbReference type="EMBL" id="VNIA01000001">
    <property type="protein sequence ID" value="TYQ00016.1"/>
    <property type="molecule type" value="Genomic_DNA"/>
</dbReference>